<proteinExistence type="inferred from homology"/>
<accession>A0A5C7EMZ3</accession>
<keyword evidence="2" id="KW-1003">Cell membrane</keyword>
<evidence type="ECO:0000313" key="10">
    <source>
        <dbReference type="Proteomes" id="UP000321201"/>
    </source>
</evidence>
<dbReference type="Pfam" id="PF06808">
    <property type="entry name" value="DctM"/>
    <property type="match status" value="1"/>
</dbReference>
<evidence type="ECO:0000256" key="3">
    <source>
        <dbReference type="ARBA" id="ARBA00022519"/>
    </source>
</evidence>
<protein>
    <recommendedName>
        <fullName evidence="7">TRAP transporter large permease protein</fullName>
    </recommendedName>
</protein>
<sequence>MPTNEILAVLLIVSFVALLFAGVRVAYAIAAAGFVFGFLGFGTTLFNLLPARIYGVATNYTLLAVPLFVFMGVLLEKSRIAEDMLDVMGHLAGRLPGGMGIAIILVGVMMGAATGIVGATVVTLGLIALPTLLKRGYHPGLASGAICASGTLGQIIPPSLILILLADLMQESVGTLFAAALMPGLMLAGLYVIYLLVLGQIKPSLSPPLSEEELNSLSRGQLLVEVFRGVLPPLALVFAVLGSIIGGVAAPTEAASMGAFGAILIAALARKLSLRVLQETMRETLKTTAMILFIIMAAQVFSLAFRGLSGEDLIAEFMALVPGGVWGTIIFLMVLLFILGFFLEWIEISYIVLPLLLPFFQQAGVDMVWLATLICMNLQTSFLTPPFGWALFFLKGVAPPEVKTLEIYKGVIPFIGVQIVGLGLLMLFPDIATWLPRSIGWLK</sequence>
<feature type="transmembrane region" description="Helical" evidence="7">
    <location>
        <begin position="325"/>
        <end position="346"/>
    </location>
</feature>
<evidence type="ECO:0000256" key="6">
    <source>
        <dbReference type="ARBA" id="ARBA00023136"/>
    </source>
</evidence>
<dbReference type="PANTHER" id="PTHR33362:SF7">
    <property type="entry name" value="SLL1103 PROTEIN"/>
    <property type="match status" value="1"/>
</dbReference>
<dbReference type="NCBIfam" id="TIGR00786">
    <property type="entry name" value="dctM"/>
    <property type="match status" value="1"/>
</dbReference>
<dbReference type="GO" id="GO:0022857">
    <property type="term" value="F:transmembrane transporter activity"/>
    <property type="evidence" value="ECO:0007669"/>
    <property type="project" value="UniProtKB-UniRule"/>
</dbReference>
<feature type="transmembrane region" description="Helical" evidence="7">
    <location>
        <begin position="95"/>
        <end position="128"/>
    </location>
</feature>
<evidence type="ECO:0000259" key="8">
    <source>
        <dbReference type="Pfam" id="PF06808"/>
    </source>
</evidence>
<feature type="transmembrane region" description="Helical" evidence="7">
    <location>
        <begin position="254"/>
        <end position="272"/>
    </location>
</feature>
<feature type="transmembrane region" description="Helical" evidence="7">
    <location>
        <begin position="412"/>
        <end position="435"/>
    </location>
</feature>
<keyword evidence="7" id="KW-0813">Transport</keyword>
<feature type="transmembrane region" description="Helical" evidence="7">
    <location>
        <begin position="56"/>
        <end position="75"/>
    </location>
</feature>
<comment type="subcellular location">
    <subcellularLocation>
        <location evidence="1 7">Cell inner membrane</location>
        <topology evidence="1 7">Multi-pass membrane protein</topology>
    </subcellularLocation>
</comment>
<reference evidence="9 10" key="1">
    <citation type="submission" date="2019-08" db="EMBL/GenBank/DDBJ databases">
        <title>Pelomicrobium methylotrophicum gen. nov., sp. nov. a moderately thermophilic, facultatively anaerobic, lithoautotrophic and methylotrophic bacterium isolated from a terrestrial mud volcano.</title>
        <authorList>
            <person name="Slobodkina G.B."/>
            <person name="Merkel A.Y."/>
            <person name="Slobodkin A.I."/>
        </authorList>
    </citation>
    <scope>NUCLEOTIDE SEQUENCE [LARGE SCALE GENOMIC DNA]</scope>
    <source>
        <strain evidence="9 10">SM250</strain>
    </source>
</reference>
<keyword evidence="6 7" id="KW-0472">Membrane</keyword>
<feature type="transmembrane region" description="Helical" evidence="7">
    <location>
        <begin position="140"/>
        <end position="164"/>
    </location>
</feature>
<evidence type="ECO:0000256" key="2">
    <source>
        <dbReference type="ARBA" id="ARBA00022475"/>
    </source>
</evidence>
<evidence type="ECO:0000256" key="4">
    <source>
        <dbReference type="ARBA" id="ARBA00022692"/>
    </source>
</evidence>
<dbReference type="GO" id="GO:0005886">
    <property type="term" value="C:plasma membrane"/>
    <property type="evidence" value="ECO:0007669"/>
    <property type="project" value="UniProtKB-SubCell"/>
</dbReference>
<evidence type="ECO:0000313" key="9">
    <source>
        <dbReference type="EMBL" id="TXF12906.1"/>
    </source>
</evidence>
<dbReference type="RefSeq" id="WP_147798988.1">
    <property type="nucleotide sequence ID" value="NZ_VPFL01000004.1"/>
</dbReference>
<dbReference type="InParanoid" id="A0A5C7EMZ3"/>
<comment type="similarity">
    <text evidence="7">Belongs to the TRAP transporter large permease family.</text>
</comment>
<dbReference type="PANTHER" id="PTHR33362">
    <property type="entry name" value="SIALIC ACID TRAP TRANSPORTER PERMEASE PROTEIN SIAT-RELATED"/>
    <property type="match status" value="1"/>
</dbReference>
<feature type="transmembrane region" description="Helical" evidence="7">
    <location>
        <begin position="176"/>
        <end position="197"/>
    </location>
</feature>
<comment type="caution">
    <text evidence="9">The sequence shown here is derived from an EMBL/GenBank/DDBJ whole genome shotgun (WGS) entry which is preliminary data.</text>
</comment>
<dbReference type="InterPro" id="IPR004681">
    <property type="entry name" value="TRAP_DctM"/>
</dbReference>
<keyword evidence="3 7" id="KW-0997">Cell inner membrane</keyword>
<dbReference type="OrthoDB" id="7339120at2"/>
<dbReference type="InterPro" id="IPR010656">
    <property type="entry name" value="DctM"/>
</dbReference>
<dbReference type="PIRSF" id="PIRSF006066">
    <property type="entry name" value="HI0050"/>
    <property type="match status" value="1"/>
</dbReference>
<evidence type="ECO:0000256" key="1">
    <source>
        <dbReference type="ARBA" id="ARBA00004429"/>
    </source>
</evidence>
<dbReference type="EMBL" id="VPFL01000004">
    <property type="protein sequence ID" value="TXF12906.1"/>
    <property type="molecule type" value="Genomic_DNA"/>
</dbReference>
<keyword evidence="10" id="KW-1185">Reference proteome</keyword>
<evidence type="ECO:0000256" key="7">
    <source>
        <dbReference type="RuleBase" id="RU369079"/>
    </source>
</evidence>
<feature type="transmembrane region" description="Helical" evidence="7">
    <location>
        <begin position="284"/>
        <end position="305"/>
    </location>
</feature>
<feature type="transmembrane region" description="Helical" evidence="7">
    <location>
        <begin position="29"/>
        <end position="49"/>
    </location>
</feature>
<dbReference type="Proteomes" id="UP000321201">
    <property type="component" value="Unassembled WGS sequence"/>
</dbReference>
<comment type="function">
    <text evidence="7">Part of the tripartite ATP-independent periplasmic (TRAP) transport system.</text>
</comment>
<evidence type="ECO:0000256" key="5">
    <source>
        <dbReference type="ARBA" id="ARBA00022989"/>
    </source>
</evidence>
<organism evidence="9 10">
    <name type="scientific">Pelomicrobium methylotrophicum</name>
    <dbReference type="NCBI Taxonomy" id="2602750"/>
    <lineage>
        <taxon>Bacteria</taxon>
        <taxon>Pseudomonadati</taxon>
        <taxon>Pseudomonadota</taxon>
        <taxon>Hydrogenophilia</taxon>
        <taxon>Hydrogenophilia incertae sedis</taxon>
        <taxon>Pelomicrobium</taxon>
    </lineage>
</organism>
<keyword evidence="4 7" id="KW-0812">Transmembrane</keyword>
<feature type="transmembrane region" description="Helical" evidence="7">
    <location>
        <begin position="226"/>
        <end position="248"/>
    </location>
</feature>
<comment type="subunit">
    <text evidence="7">The complex comprises the extracytoplasmic solute receptor protein and the two transmembrane proteins.</text>
</comment>
<feature type="transmembrane region" description="Helical" evidence="7">
    <location>
        <begin position="7"/>
        <end position="23"/>
    </location>
</feature>
<feature type="domain" description="TRAP C4-dicarboxylate transport system permease DctM subunit" evidence="8">
    <location>
        <begin position="12"/>
        <end position="430"/>
    </location>
</feature>
<name>A0A5C7EMZ3_9PROT</name>
<feature type="transmembrane region" description="Helical" evidence="7">
    <location>
        <begin position="367"/>
        <end position="392"/>
    </location>
</feature>
<dbReference type="AlphaFoldDB" id="A0A5C7EMZ3"/>
<gene>
    <name evidence="9" type="ORF">FR698_04555</name>
</gene>
<keyword evidence="5 7" id="KW-1133">Transmembrane helix</keyword>